<dbReference type="AlphaFoldDB" id="A0A2V3Y651"/>
<protein>
    <submittedName>
        <fullName evidence="5">AraC family transcriptional regulator</fullName>
    </submittedName>
</protein>
<dbReference type="PROSITE" id="PS01124">
    <property type="entry name" value="HTH_ARAC_FAMILY_2"/>
    <property type="match status" value="1"/>
</dbReference>
<evidence type="ECO:0000256" key="1">
    <source>
        <dbReference type="ARBA" id="ARBA00023015"/>
    </source>
</evidence>
<dbReference type="Pfam" id="PF12833">
    <property type="entry name" value="HTH_18"/>
    <property type="match status" value="1"/>
</dbReference>
<dbReference type="InterPro" id="IPR018062">
    <property type="entry name" value="HTH_AraC-typ_CS"/>
</dbReference>
<keyword evidence="6" id="KW-1185">Reference proteome</keyword>
<keyword evidence="2" id="KW-0238">DNA-binding</keyword>
<dbReference type="InterPro" id="IPR020449">
    <property type="entry name" value="Tscrpt_reg_AraC-type_HTH"/>
</dbReference>
<keyword evidence="3" id="KW-0804">Transcription</keyword>
<gene>
    <name evidence="5" type="ORF">DFR60_108104</name>
</gene>
<dbReference type="PROSITE" id="PS00041">
    <property type="entry name" value="HTH_ARAC_FAMILY_1"/>
    <property type="match status" value="1"/>
</dbReference>
<sequence>MIVLPTEAFKEYIEHPQIKRLYLTDVGLFPKAENHYRERKAGVEEYIFMYCLEGSGIIELDGEIFRLEENEAFCIPKFRGHKYYTVEDNPWSILWVHFKGADAEYYPLEACQVIKFLSKNAANRMLNLFDLLFRSLEGNYTLGNFIYISQVLALILAETYYREKNYNQQEQNIHVTNVVRYMYQHIYENLTLEQLTEVFELSKSYLNLIFKKYTNHTPMDFYLNLKMKEACKMLRSSNMYIYEIGLILGYKDQYYFSRIFKKIIGVSPKEYKYSEFESMEI</sequence>
<proteinExistence type="predicted"/>
<comment type="caution">
    <text evidence="5">The sequence shown here is derived from an EMBL/GenBank/DDBJ whole genome shotgun (WGS) entry which is preliminary data.</text>
</comment>
<evidence type="ECO:0000313" key="6">
    <source>
        <dbReference type="Proteomes" id="UP000248057"/>
    </source>
</evidence>
<organism evidence="5 6">
    <name type="scientific">Hungatella effluvii</name>
    <dbReference type="NCBI Taxonomy" id="1096246"/>
    <lineage>
        <taxon>Bacteria</taxon>
        <taxon>Bacillati</taxon>
        <taxon>Bacillota</taxon>
        <taxon>Clostridia</taxon>
        <taxon>Lachnospirales</taxon>
        <taxon>Lachnospiraceae</taxon>
        <taxon>Hungatella</taxon>
    </lineage>
</organism>
<evidence type="ECO:0000256" key="2">
    <source>
        <dbReference type="ARBA" id="ARBA00023125"/>
    </source>
</evidence>
<feature type="domain" description="HTH araC/xylS-type" evidence="4">
    <location>
        <begin position="176"/>
        <end position="274"/>
    </location>
</feature>
<evidence type="ECO:0000313" key="5">
    <source>
        <dbReference type="EMBL" id="PXX52019.1"/>
    </source>
</evidence>
<dbReference type="Pfam" id="PF02311">
    <property type="entry name" value="AraC_binding"/>
    <property type="match status" value="1"/>
</dbReference>
<dbReference type="Proteomes" id="UP000248057">
    <property type="component" value="Unassembled WGS sequence"/>
</dbReference>
<dbReference type="GeneID" id="86062508"/>
<keyword evidence="1" id="KW-0805">Transcription regulation</keyword>
<dbReference type="Gene3D" id="1.10.10.60">
    <property type="entry name" value="Homeodomain-like"/>
    <property type="match status" value="2"/>
</dbReference>
<evidence type="ECO:0000256" key="3">
    <source>
        <dbReference type="ARBA" id="ARBA00023163"/>
    </source>
</evidence>
<dbReference type="PANTHER" id="PTHR43280:SF30">
    <property type="entry name" value="MMSAB OPERON REGULATORY PROTEIN"/>
    <property type="match status" value="1"/>
</dbReference>
<dbReference type="SUPFAM" id="SSF46689">
    <property type="entry name" value="Homeodomain-like"/>
    <property type="match status" value="2"/>
</dbReference>
<dbReference type="Gene3D" id="2.60.120.280">
    <property type="entry name" value="Regulatory protein AraC"/>
    <property type="match status" value="1"/>
</dbReference>
<dbReference type="InterPro" id="IPR009057">
    <property type="entry name" value="Homeodomain-like_sf"/>
</dbReference>
<dbReference type="InterPro" id="IPR018060">
    <property type="entry name" value="HTH_AraC"/>
</dbReference>
<name>A0A2V3Y651_9FIRM</name>
<dbReference type="CDD" id="cd06986">
    <property type="entry name" value="cupin_MmsR-like_N"/>
    <property type="match status" value="1"/>
</dbReference>
<dbReference type="GO" id="GO:0003700">
    <property type="term" value="F:DNA-binding transcription factor activity"/>
    <property type="evidence" value="ECO:0007669"/>
    <property type="project" value="InterPro"/>
</dbReference>
<dbReference type="PRINTS" id="PR00032">
    <property type="entry name" value="HTHARAC"/>
</dbReference>
<dbReference type="InterPro" id="IPR003313">
    <property type="entry name" value="AraC-bd"/>
</dbReference>
<dbReference type="InterPro" id="IPR037923">
    <property type="entry name" value="HTH-like"/>
</dbReference>
<dbReference type="RefSeq" id="WP_110323950.1">
    <property type="nucleotide sequence ID" value="NZ_QJKD01000008.1"/>
</dbReference>
<dbReference type="SMART" id="SM00342">
    <property type="entry name" value="HTH_ARAC"/>
    <property type="match status" value="1"/>
</dbReference>
<dbReference type="SUPFAM" id="SSF51215">
    <property type="entry name" value="Regulatory protein AraC"/>
    <property type="match status" value="1"/>
</dbReference>
<dbReference type="PANTHER" id="PTHR43280">
    <property type="entry name" value="ARAC-FAMILY TRANSCRIPTIONAL REGULATOR"/>
    <property type="match status" value="1"/>
</dbReference>
<dbReference type="GO" id="GO:0043565">
    <property type="term" value="F:sequence-specific DNA binding"/>
    <property type="evidence" value="ECO:0007669"/>
    <property type="project" value="InterPro"/>
</dbReference>
<evidence type="ECO:0000259" key="4">
    <source>
        <dbReference type="PROSITE" id="PS01124"/>
    </source>
</evidence>
<dbReference type="EMBL" id="QJKD01000008">
    <property type="protein sequence ID" value="PXX52019.1"/>
    <property type="molecule type" value="Genomic_DNA"/>
</dbReference>
<accession>A0A2V3Y651</accession>
<reference evidence="5 6" key="1">
    <citation type="submission" date="2018-05" db="EMBL/GenBank/DDBJ databases">
        <title>Genomic Encyclopedia of Type Strains, Phase IV (KMG-IV): sequencing the most valuable type-strain genomes for metagenomic binning, comparative biology and taxonomic classification.</title>
        <authorList>
            <person name="Goeker M."/>
        </authorList>
    </citation>
    <scope>NUCLEOTIDE SEQUENCE [LARGE SCALE GENOMIC DNA]</scope>
    <source>
        <strain evidence="5 6">DSM 24995</strain>
    </source>
</reference>